<dbReference type="OrthoDB" id="2572033at2759"/>
<gene>
    <name evidence="2" type="ORF">L202_00314</name>
</gene>
<feature type="compositionally biased region" description="Low complexity" evidence="1">
    <location>
        <begin position="161"/>
        <end position="177"/>
    </location>
</feature>
<evidence type="ECO:0000313" key="2">
    <source>
        <dbReference type="EMBL" id="ODN84345.1"/>
    </source>
</evidence>
<feature type="compositionally biased region" description="Polar residues" evidence="1">
    <location>
        <begin position="405"/>
        <end position="414"/>
    </location>
</feature>
<comment type="caution">
    <text evidence="2">The sequence shown here is derived from an EMBL/GenBank/DDBJ whole genome shotgun (WGS) entry which is preliminary data.</text>
</comment>
<feature type="compositionally biased region" description="Low complexity" evidence="1">
    <location>
        <begin position="355"/>
        <end position="367"/>
    </location>
</feature>
<dbReference type="GeneID" id="30151623"/>
<feature type="compositionally biased region" description="Polar residues" evidence="1">
    <location>
        <begin position="1324"/>
        <end position="1394"/>
    </location>
</feature>
<feature type="compositionally biased region" description="Polar residues" evidence="1">
    <location>
        <begin position="820"/>
        <end position="847"/>
    </location>
</feature>
<feature type="compositionally biased region" description="Polar residues" evidence="1">
    <location>
        <begin position="189"/>
        <end position="206"/>
    </location>
</feature>
<accession>A0A1E3I7K6</accession>
<feature type="compositionally biased region" description="Polar residues" evidence="1">
    <location>
        <begin position="858"/>
        <end position="879"/>
    </location>
</feature>
<feature type="compositionally biased region" description="Polar residues" evidence="1">
    <location>
        <begin position="924"/>
        <end position="938"/>
    </location>
</feature>
<dbReference type="Proteomes" id="UP000094065">
    <property type="component" value="Unassembled WGS sequence"/>
</dbReference>
<feature type="compositionally biased region" description="Polar residues" evidence="1">
    <location>
        <begin position="722"/>
        <end position="732"/>
    </location>
</feature>
<feature type="compositionally biased region" description="Acidic residues" evidence="1">
    <location>
        <begin position="487"/>
        <end position="504"/>
    </location>
</feature>
<feature type="compositionally biased region" description="Basic residues" evidence="1">
    <location>
        <begin position="1"/>
        <end position="11"/>
    </location>
</feature>
<feature type="region of interest" description="Disordered" evidence="1">
    <location>
        <begin position="1102"/>
        <end position="1408"/>
    </location>
</feature>
<feature type="region of interest" description="Disordered" evidence="1">
    <location>
        <begin position="1"/>
        <end position="208"/>
    </location>
</feature>
<name>A0A1E3I7K6_9TREE</name>
<sequence>MGKAARGKKRTAAAGVPKKAPAKKGKAAPALGSAVKAAETPKITPTRASARLAAQTHFNQPPQLADESAPDPRKPSALASTFSRVLSLGDIQQPRNPSALQGPEQGGYDEHGFWKAPKSPPIPTSAQPSTHATQAEDLGSTQSQGAPLPEITPSRKKRHLSVPSSSSASPTPPLTVLRTPFNKDILNRPPTSSRNNGHFCSTQGYTPPSHAREELFRTKSMILPPPSHPDLDFFRNPRTTNTVRNPIFISTAPAVPIPYSQRLAERADEGTSDSDDGEVVASVAQSDTRHPRLRLPGGEPYVSSEDEGKQEDEEILGVGERVEFSQSSSQPADKDQVSHNTTPTIWRDPFSYIPAANTQSAAALNAQGMDQSQETSPEAPELVQATASDCPSNPDEELGSEDSRSALSAHSAETCSDDPPLQLSRKSMALKNKTYGKGRSHAYKTGLPDPVRNAHRISLTPPIHAPTPQLDDLPAANSVPDSCLPPEADDDEETDDDGQEEGESELWSSQEVIPTKRGPMAPMTSRSFASPRKAGHEAALARGSPKKKQRLDQADQPSPSSRGSPLKLSRSASCEVHLKSYVQNIRSQKASRSSIRRVSVRRARAFEGHTLQPFTSTPYSAYISQYRQNPGPLMFPTPSSLLSPDIYVNPRTQYASPGKTGKGRQYARRRTPPALYPTQGDPQWEDEIDCTVSVRGESVPPRGRARKTAGKKKRVPKLSLVTAASAQHSPTRAQYPAKQVQRQSPQKAASTAAQPTGNGKASIPGGGVVHHSPDNTRVVQRRHVLPTVVKQQHRLSAQRAAADRTPLSAKDISAPKKSTHVSSPTKPVSSTRKSNVERPNTPSTPAIRSSLRKANAPAANSTHVRTDVSTSKSFQSGVNNIPAKAPSMKASWPLRKDHQSEEIAAFPSPSGRPTHISLSIAPADSSTGEASRLQTQVSGPREVTPRPEQIYELIDAIENDSGNASGDVRQRSGQKMSGLEMTQHLMAGNTGNRKRTSSIQIYQGTSEARVGRKSQSDHRLPETMGHGSFGKRKRQGTDDISEDGRVSPHSARHLPATPAPARARKQSLGIPSSTQVRPLSALATPAGSRVVKKGLSTMIAPTPAHKQITMEPVKSQAAVSATHLKLASRQPSSTQHMPHPQGRPALSQYPTNTLERTEMGSSARARMTQGLEKTEVGSSAAALKSRRSQGAWTQQGLIKTAAESSMRDRDVGGTPGLGLRLEKSRLDMESSPQTAPQTRRWNMEDSSPTSDRGHLAPDAAFTQSLPDPSSLPGRRSMAHVSDSGREATLSPEAPPPVTQTLQRLRSRSLGRRSLGLRAPRSSAFLSSPQTPHTQRSHRTQIPPSSQKTPNVSMMPSRTQKTVGPTQKQKSRASRATQIQKVSQTQHPVYSQKQGGNPFAQYRSPLKGV</sequence>
<feature type="compositionally biased region" description="Basic residues" evidence="1">
    <location>
        <begin position="661"/>
        <end position="671"/>
    </location>
</feature>
<dbReference type="EMBL" id="AWGJ01000001">
    <property type="protein sequence ID" value="ODN84345.1"/>
    <property type="molecule type" value="Genomic_DNA"/>
</dbReference>
<organism evidence="2 3">
    <name type="scientific">Cryptococcus amylolentus CBS 6039</name>
    <dbReference type="NCBI Taxonomy" id="1295533"/>
    <lineage>
        <taxon>Eukaryota</taxon>
        <taxon>Fungi</taxon>
        <taxon>Dikarya</taxon>
        <taxon>Basidiomycota</taxon>
        <taxon>Agaricomycotina</taxon>
        <taxon>Tremellomycetes</taxon>
        <taxon>Tremellales</taxon>
        <taxon>Cryptococcaceae</taxon>
        <taxon>Cryptococcus</taxon>
    </lineage>
</organism>
<feature type="region of interest" description="Disordered" evidence="1">
    <location>
        <begin position="264"/>
        <end position="571"/>
    </location>
</feature>
<feature type="compositionally biased region" description="Polar residues" evidence="1">
    <location>
        <begin position="124"/>
        <end position="145"/>
    </location>
</feature>
<keyword evidence="3" id="KW-1185">Reference proteome</keyword>
<feature type="region of interest" description="Disordered" evidence="1">
    <location>
        <begin position="1003"/>
        <end position="1081"/>
    </location>
</feature>
<feature type="compositionally biased region" description="Acidic residues" evidence="1">
    <location>
        <begin position="304"/>
        <end position="315"/>
    </location>
</feature>
<feature type="compositionally biased region" description="Polar residues" evidence="1">
    <location>
        <begin position="1230"/>
        <end position="1250"/>
    </location>
</feature>
<proteinExistence type="predicted"/>
<evidence type="ECO:0000256" key="1">
    <source>
        <dbReference type="SAM" id="MobiDB-lite"/>
    </source>
</evidence>
<feature type="region of interest" description="Disordered" evidence="1">
    <location>
        <begin position="904"/>
        <end position="944"/>
    </location>
</feature>
<feature type="compositionally biased region" description="Polar residues" evidence="1">
    <location>
        <begin position="740"/>
        <end position="759"/>
    </location>
</feature>
<feature type="region of interest" description="Disordered" evidence="1">
    <location>
        <begin position="652"/>
        <end position="888"/>
    </location>
</feature>
<feature type="compositionally biased region" description="Low complexity" evidence="1">
    <location>
        <begin position="1311"/>
        <end position="1323"/>
    </location>
</feature>
<dbReference type="RefSeq" id="XP_018998148.1">
    <property type="nucleotide sequence ID" value="XM_019133443.1"/>
</dbReference>
<evidence type="ECO:0000313" key="3">
    <source>
        <dbReference type="Proteomes" id="UP000094065"/>
    </source>
</evidence>
<reference evidence="2 3" key="1">
    <citation type="submission" date="2016-06" db="EMBL/GenBank/DDBJ databases">
        <title>Evolution of pathogenesis and genome organization in the Tremellales.</title>
        <authorList>
            <person name="Cuomo C."/>
            <person name="Litvintseva A."/>
            <person name="Heitman J."/>
            <person name="Chen Y."/>
            <person name="Sun S."/>
            <person name="Springer D."/>
            <person name="Dromer F."/>
            <person name="Young S."/>
            <person name="Zeng Q."/>
            <person name="Chapman S."/>
            <person name="Gujja S."/>
            <person name="Saif S."/>
            <person name="Birren B."/>
        </authorList>
    </citation>
    <scope>NUCLEOTIDE SEQUENCE [LARGE SCALE GENOMIC DNA]</scope>
    <source>
        <strain evidence="2 3">CBS 6039</strain>
    </source>
</reference>
<feature type="compositionally biased region" description="Basic residues" evidence="1">
    <location>
        <begin position="703"/>
        <end position="716"/>
    </location>
</feature>
<feature type="compositionally biased region" description="Polar residues" evidence="1">
    <location>
        <begin position="1188"/>
        <end position="1197"/>
    </location>
</feature>
<protein>
    <submittedName>
        <fullName evidence="2">Uncharacterized protein</fullName>
    </submittedName>
</protein>